<feature type="binding site" evidence="14">
    <location>
        <position position="39"/>
    </location>
    <ligand>
        <name>L-threonine</name>
        <dbReference type="ChEBI" id="CHEBI:57926"/>
    </ligand>
</feature>
<dbReference type="AlphaFoldDB" id="A0A8A4TX38"/>
<evidence type="ECO:0000256" key="11">
    <source>
        <dbReference type="ARBA" id="ARBA00029774"/>
    </source>
</evidence>
<dbReference type="EC" id="2.7.7.87" evidence="3 13"/>
<feature type="binding site" evidence="14">
    <location>
        <position position="236"/>
    </location>
    <ligand>
        <name>ATP</name>
        <dbReference type="ChEBI" id="CHEBI:30616"/>
    </ligand>
</feature>
<organism evidence="16 17">
    <name type="scientific">Sulfidibacter corallicola</name>
    <dbReference type="NCBI Taxonomy" id="2818388"/>
    <lineage>
        <taxon>Bacteria</taxon>
        <taxon>Pseudomonadati</taxon>
        <taxon>Acidobacteriota</taxon>
        <taxon>Holophagae</taxon>
        <taxon>Acanthopleuribacterales</taxon>
        <taxon>Acanthopleuribacteraceae</taxon>
        <taxon>Sulfidibacter</taxon>
    </lineage>
</organism>
<dbReference type="Proteomes" id="UP000663929">
    <property type="component" value="Chromosome"/>
</dbReference>
<evidence type="ECO:0000313" key="16">
    <source>
        <dbReference type="EMBL" id="QTD54033.1"/>
    </source>
</evidence>
<evidence type="ECO:0000256" key="6">
    <source>
        <dbReference type="ARBA" id="ARBA00022679"/>
    </source>
</evidence>
<evidence type="ECO:0000256" key="1">
    <source>
        <dbReference type="ARBA" id="ARBA00004496"/>
    </source>
</evidence>
<dbReference type="InterPro" id="IPR017945">
    <property type="entry name" value="DHBP_synth_RibB-like_a/b_dom"/>
</dbReference>
<feature type="binding site" evidence="14">
    <location>
        <position position="155"/>
    </location>
    <ligand>
        <name>ATP</name>
        <dbReference type="ChEBI" id="CHEBI:30616"/>
    </ligand>
</feature>
<evidence type="ECO:0000256" key="3">
    <source>
        <dbReference type="ARBA" id="ARBA00012584"/>
    </source>
</evidence>
<proteinExistence type="inferred from homology"/>
<comment type="catalytic activity">
    <reaction evidence="12 13">
        <text>L-threonine + hydrogencarbonate + ATP = L-threonylcarbamoyladenylate + diphosphate + H2O</text>
        <dbReference type="Rhea" id="RHEA:36407"/>
        <dbReference type="ChEBI" id="CHEBI:15377"/>
        <dbReference type="ChEBI" id="CHEBI:17544"/>
        <dbReference type="ChEBI" id="CHEBI:30616"/>
        <dbReference type="ChEBI" id="CHEBI:33019"/>
        <dbReference type="ChEBI" id="CHEBI:57926"/>
        <dbReference type="ChEBI" id="CHEBI:73682"/>
        <dbReference type="EC" id="2.7.7.87"/>
    </reaction>
</comment>
<sequence>MNMETRVLVVGEPAEADPAIEEAAELLRRGLPVAFPTETVYGLGADCTRADAVARIYEAKNRPHDNPVIVHVAEVAQLDAFCLDLDERVALLAEAFWPGPLTLVLKARPPLHQTVGRGLDTVGIRVPNHPVAVALIAKSGLGIAAPSANISGKPSPTKAKHVFNDLNGRIPLILDGGPCSVGIESTVLDVSGPRPAILRPGWVTGRQLDKVLGVRVQRHGEVGQEKRSPGTRYRHYSPDAPLLLLGPDLSDDDFRMLQSCFLASQGAKLGYIGRRDDAVDSRTLYMRYAADELNRFTKDLYLNLRAMDEEGVTHIIADGFEEEGHGRSLMDRLRRASTSVLLRRNDVIAICNCM</sequence>
<evidence type="ECO:0000256" key="14">
    <source>
        <dbReference type="PIRSR" id="PIRSR004930-1"/>
    </source>
</evidence>
<dbReference type="PANTHER" id="PTHR17490:SF16">
    <property type="entry name" value="THREONYLCARBAMOYL-AMP SYNTHASE"/>
    <property type="match status" value="1"/>
</dbReference>
<protein>
    <recommendedName>
        <fullName evidence="4 13">Threonylcarbamoyl-AMP synthase</fullName>
        <shortName evidence="13">TC-AMP synthase</shortName>
        <ecNumber evidence="3 13">2.7.7.87</ecNumber>
    </recommendedName>
    <alternativeName>
        <fullName evidence="11 13">L-threonylcarbamoyladenylate synthase</fullName>
    </alternativeName>
</protein>
<dbReference type="GO" id="GO:0008033">
    <property type="term" value="P:tRNA processing"/>
    <property type="evidence" value="ECO:0007669"/>
    <property type="project" value="UniProtKB-KW"/>
</dbReference>
<keyword evidence="5 13" id="KW-0963">Cytoplasm</keyword>
<evidence type="ECO:0000256" key="9">
    <source>
        <dbReference type="ARBA" id="ARBA00022741"/>
    </source>
</evidence>
<keyword evidence="10 13" id="KW-0067">ATP-binding</keyword>
<evidence type="ECO:0000256" key="2">
    <source>
        <dbReference type="ARBA" id="ARBA00007663"/>
    </source>
</evidence>
<gene>
    <name evidence="16" type="ORF">J3U87_16425</name>
</gene>
<dbReference type="PANTHER" id="PTHR17490">
    <property type="entry name" value="SUA5"/>
    <property type="match status" value="1"/>
</dbReference>
<dbReference type="KEGG" id="scor:J3U87_16425"/>
<dbReference type="InterPro" id="IPR005145">
    <property type="entry name" value="Sua5_C"/>
</dbReference>
<dbReference type="GO" id="GO:0003725">
    <property type="term" value="F:double-stranded RNA binding"/>
    <property type="evidence" value="ECO:0007669"/>
    <property type="project" value="UniProtKB-UniRule"/>
</dbReference>
<dbReference type="RefSeq" id="WP_237384132.1">
    <property type="nucleotide sequence ID" value="NZ_CP071793.1"/>
</dbReference>
<dbReference type="InterPro" id="IPR006070">
    <property type="entry name" value="Sua5-like_dom"/>
</dbReference>
<accession>A0A8A4TX38</accession>
<dbReference type="GO" id="GO:0005737">
    <property type="term" value="C:cytoplasm"/>
    <property type="evidence" value="ECO:0007669"/>
    <property type="project" value="UniProtKB-SubCell"/>
</dbReference>
<dbReference type="GO" id="GO:0000049">
    <property type="term" value="F:tRNA binding"/>
    <property type="evidence" value="ECO:0007669"/>
    <property type="project" value="TreeGrafter"/>
</dbReference>
<keyword evidence="9 13" id="KW-0547">Nucleotide-binding</keyword>
<dbReference type="GO" id="GO:0005524">
    <property type="term" value="F:ATP binding"/>
    <property type="evidence" value="ECO:0007669"/>
    <property type="project" value="UniProtKB-UniRule"/>
</dbReference>
<feature type="binding site" evidence="14">
    <location>
        <position position="71"/>
    </location>
    <ligand>
        <name>L-threonine</name>
        <dbReference type="ChEBI" id="CHEBI:57926"/>
    </ligand>
</feature>
<dbReference type="InterPro" id="IPR038385">
    <property type="entry name" value="Sua5/YwlC_C"/>
</dbReference>
<keyword evidence="6 13" id="KW-0808">Transferase</keyword>
<comment type="subcellular location">
    <subcellularLocation>
        <location evidence="1 13">Cytoplasm</location>
    </subcellularLocation>
</comment>
<feature type="binding site" evidence="14">
    <location>
        <position position="145"/>
    </location>
    <ligand>
        <name>L-threonine</name>
        <dbReference type="ChEBI" id="CHEBI:57926"/>
    </ligand>
</feature>
<feature type="domain" description="YrdC-like" evidence="15">
    <location>
        <begin position="17"/>
        <end position="203"/>
    </location>
</feature>
<evidence type="ECO:0000256" key="7">
    <source>
        <dbReference type="ARBA" id="ARBA00022694"/>
    </source>
</evidence>
<feature type="binding site" evidence="14">
    <location>
        <position position="185"/>
    </location>
    <ligand>
        <name>L-threonine</name>
        <dbReference type="ChEBI" id="CHEBI:57926"/>
    </ligand>
</feature>
<evidence type="ECO:0000259" key="15">
    <source>
        <dbReference type="PROSITE" id="PS51163"/>
    </source>
</evidence>
<feature type="binding site" evidence="14">
    <location>
        <position position="66"/>
    </location>
    <ligand>
        <name>ATP</name>
        <dbReference type="ChEBI" id="CHEBI:30616"/>
    </ligand>
</feature>
<dbReference type="Pfam" id="PF03481">
    <property type="entry name" value="Sua5_C"/>
    <property type="match status" value="1"/>
</dbReference>
<evidence type="ECO:0000313" key="17">
    <source>
        <dbReference type="Proteomes" id="UP000663929"/>
    </source>
</evidence>
<dbReference type="InterPro" id="IPR010923">
    <property type="entry name" value="T(6)A37_SUA5"/>
</dbReference>
<feature type="binding site" evidence="14">
    <location>
        <position position="147"/>
    </location>
    <ligand>
        <name>ATP</name>
        <dbReference type="ChEBI" id="CHEBI:30616"/>
    </ligand>
</feature>
<dbReference type="Pfam" id="PF01300">
    <property type="entry name" value="Sua5_yciO_yrdC"/>
    <property type="match status" value="1"/>
</dbReference>
<dbReference type="FunFam" id="3.90.870.10:FF:000009">
    <property type="entry name" value="Threonylcarbamoyl-AMP synthase, putative"/>
    <property type="match status" value="1"/>
</dbReference>
<evidence type="ECO:0000256" key="8">
    <source>
        <dbReference type="ARBA" id="ARBA00022695"/>
    </source>
</evidence>
<evidence type="ECO:0000256" key="10">
    <source>
        <dbReference type="ARBA" id="ARBA00022840"/>
    </source>
</evidence>
<feature type="binding site" evidence="14">
    <location>
        <position position="199"/>
    </location>
    <ligand>
        <name>ATP</name>
        <dbReference type="ChEBI" id="CHEBI:30616"/>
    </ligand>
</feature>
<comment type="function">
    <text evidence="13">Required for the formation of a threonylcarbamoyl group on adenosine at position 37 (t(6)A37) in tRNAs that read codons beginning with adenine.</text>
</comment>
<dbReference type="InterPro" id="IPR050156">
    <property type="entry name" value="TC-AMP_synthase_SUA5"/>
</dbReference>
<keyword evidence="8 13" id="KW-0548">Nucleotidyltransferase</keyword>
<comment type="similarity">
    <text evidence="2 13">Belongs to the SUA5 family.</text>
</comment>
<evidence type="ECO:0000256" key="5">
    <source>
        <dbReference type="ARBA" id="ARBA00022490"/>
    </source>
</evidence>
<keyword evidence="7 13" id="KW-0819">tRNA processing</keyword>
<dbReference type="EMBL" id="CP071793">
    <property type="protein sequence ID" value="QTD54033.1"/>
    <property type="molecule type" value="Genomic_DNA"/>
</dbReference>
<feature type="binding site" evidence="14">
    <location>
        <position position="121"/>
    </location>
    <ligand>
        <name>ATP</name>
        <dbReference type="ChEBI" id="CHEBI:30616"/>
    </ligand>
</feature>
<evidence type="ECO:0000256" key="12">
    <source>
        <dbReference type="ARBA" id="ARBA00048366"/>
    </source>
</evidence>
<evidence type="ECO:0000256" key="4">
    <source>
        <dbReference type="ARBA" id="ARBA00015492"/>
    </source>
</evidence>
<dbReference type="GO" id="GO:0006450">
    <property type="term" value="P:regulation of translational fidelity"/>
    <property type="evidence" value="ECO:0007669"/>
    <property type="project" value="TreeGrafter"/>
</dbReference>
<dbReference type="PIRSF" id="PIRSF004930">
    <property type="entry name" value="Tln_factor_SUA5"/>
    <property type="match status" value="1"/>
</dbReference>
<dbReference type="GO" id="GO:0061710">
    <property type="term" value="F:L-threonylcarbamoyladenylate synthase"/>
    <property type="evidence" value="ECO:0007669"/>
    <property type="project" value="UniProtKB-EC"/>
</dbReference>
<dbReference type="Gene3D" id="3.90.870.10">
    <property type="entry name" value="DHBP synthase"/>
    <property type="match status" value="1"/>
</dbReference>
<keyword evidence="17" id="KW-1185">Reference proteome</keyword>
<dbReference type="NCBIfam" id="TIGR00057">
    <property type="entry name" value="L-threonylcarbamoyladenylate synthase"/>
    <property type="match status" value="1"/>
</dbReference>
<dbReference type="PROSITE" id="PS51163">
    <property type="entry name" value="YRDC"/>
    <property type="match status" value="1"/>
</dbReference>
<dbReference type="Gene3D" id="3.40.50.11030">
    <property type="entry name" value="Threonylcarbamoyl-AMP synthase, C-terminal domain"/>
    <property type="match status" value="1"/>
</dbReference>
<evidence type="ECO:0000256" key="13">
    <source>
        <dbReference type="PIRNR" id="PIRNR004930"/>
    </source>
</evidence>
<reference evidence="16" key="1">
    <citation type="submission" date="2021-03" db="EMBL/GenBank/DDBJ databases">
        <title>Acanthopleuribacteraceae sp. M133.</title>
        <authorList>
            <person name="Wang G."/>
        </authorList>
    </citation>
    <scope>NUCLEOTIDE SEQUENCE</scope>
    <source>
        <strain evidence="16">M133</strain>
    </source>
</reference>
<name>A0A8A4TX38_SULCO</name>
<dbReference type="SUPFAM" id="SSF55821">
    <property type="entry name" value="YrdC/RibB"/>
    <property type="match status" value="1"/>
</dbReference>
<feature type="binding site" evidence="14">
    <location>
        <position position="62"/>
    </location>
    <ligand>
        <name>ATP</name>
        <dbReference type="ChEBI" id="CHEBI:30616"/>
    </ligand>
</feature>
<feature type="binding site" evidence="14">
    <location>
        <position position="125"/>
    </location>
    <ligand>
        <name>L-threonine</name>
        <dbReference type="ChEBI" id="CHEBI:57926"/>
    </ligand>
</feature>